<reference evidence="1 2" key="1">
    <citation type="submission" date="2019-02" db="EMBL/GenBank/DDBJ databases">
        <title>Deep-cultivation of Planctomycetes and their phenomic and genomic characterization uncovers novel biology.</title>
        <authorList>
            <person name="Wiegand S."/>
            <person name="Jogler M."/>
            <person name="Boedeker C."/>
            <person name="Pinto D."/>
            <person name="Vollmers J."/>
            <person name="Rivas-Marin E."/>
            <person name="Kohn T."/>
            <person name="Peeters S.H."/>
            <person name="Heuer A."/>
            <person name="Rast P."/>
            <person name="Oberbeckmann S."/>
            <person name="Bunk B."/>
            <person name="Jeske O."/>
            <person name="Meyerdierks A."/>
            <person name="Storesund J.E."/>
            <person name="Kallscheuer N."/>
            <person name="Luecker S."/>
            <person name="Lage O.M."/>
            <person name="Pohl T."/>
            <person name="Merkel B.J."/>
            <person name="Hornburger P."/>
            <person name="Mueller R.-W."/>
            <person name="Bruemmer F."/>
            <person name="Labrenz M."/>
            <person name="Spormann A.M."/>
            <person name="Op Den Camp H."/>
            <person name="Overmann J."/>
            <person name="Amann R."/>
            <person name="Jetten M.S.M."/>
            <person name="Mascher T."/>
            <person name="Medema M.H."/>
            <person name="Devos D.P."/>
            <person name="Kaster A.-K."/>
            <person name="Ovreas L."/>
            <person name="Rohde M."/>
            <person name="Galperin M.Y."/>
            <person name="Jogler C."/>
        </authorList>
    </citation>
    <scope>NUCLEOTIDE SEQUENCE [LARGE SCALE GENOMIC DNA]</scope>
    <source>
        <strain evidence="1 2">Poly59</strain>
    </source>
</reference>
<accession>A0A5C6EEZ8</accession>
<gene>
    <name evidence="1" type="ORF">Poly59_55500</name>
</gene>
<dbReference type="Proteomes" id="UP000317977">
    <property type="component" value="Unassembled WGS sequence"/>
</dbReference>
<dbReference type="AlphaFoldDB" id="A0A5C6EEZ8"/>
<proteinExistence type="predicted"/>
<keyword evidence="2" id="KW-1185">Reference proteome</keyword>
<name>A0A5C6EEZ8_9BACT</name>
<comment type="caution">
    <text evidence="1">The sequence shown here is derived from an EMBL/GenBank/DDBJ whole genome shotgun (WGS) entry which is preliminary data.</text>
</comment>
<organism evidence="1 2">
    <name type="scientific">Rubripirellula reticaptiva</name>
    <dbReference type="NCBI Taxonomy" id="2528013"/>
    <lineage>
        <taxon>Bacteria</taxon>
        <taxon>Pseudomonadati</taxon>
        <taxon>Planctomycetota</taxon>
        <taxon>Planctomycetia</taxon>
        <taxon>Pirellulales</taxon>
        <taxon>Pirellulaceae</taxon>
        <taxon>Rubripirellula</taxon>
    </lineage>
</organism>
<evidence type="ECO:0000313" key="2">
    <source>
        <dbReference type="Proteomes" id="UP000317977"/>
    </source>
</evidence>
<protein>
    <submittedName>
        <fullName evidence="1">Uncharacterized protein</fullName>
    </submittedName>
</protein>
<dbReference type="EMBL" id="SJPX01000006">
    <property type="protein sequence ID" value="TWU46577.1"/>
    <property type="molecule type" value="Genomic_DNA"/>
</dbReference>
<sequence>MEDGRLVGGDETQNHVPIVIDAKRMPITNDGQKDKPVRLEIANGTKNGNPSGTSTSDERARVAIEFMSCSLFHVIMNARMLMIGSVNNNAPSLGIRPAISATATITAAEINALTISIENFQLTNENQ</sequence>
<evidence type="ECO:0000313" key="1">
    <source>
        <dbReference type="EMBL" id="TWU46577.1"/>
    </source>
</evidence>